<dbReference type="InParanoid" id="I3EEK6"/>
<sequence length="831" mass="96485">MVILTVEEEILCALRRNTQETSLFLIINILKEILSRLDINSSFGLYENVYEEYCKVINRVNAKEGEATINNKPRNNQKIRRKESLMNNSIMNEWREILHKFNFCQLGKVLEKIMYGYCKKHGKLQNNYVIHLINQICINIKELENNEDSVDIKQELIMYLIDPLLLSINSTNSTEYNLILSTVEIIYSIDQKIVHKNIWLCIITELIEKYSERTLLFLLEILKNENSSWCSIIIMYSLYVGRVNISYFIDIFSKVDILKVTMCKYDEHFIYLIQLLFIGKYHSKEGDKSVIEQFMCVLAKSEQFNHKFTLSNAKSVFNQLSSVCTLGTLLYIGREMDLNVKLCAEDWTSLSSVIVLLYRRIDYALLNEALKRRSIEDIFYIYCVCVVHPSALYNISSQRISGLFQHKDQLKSDLLLIEYFYLLTKHSAEWKCLKKKKNEFPSCAKCGNTSKTNRSTRKAKFKRKKENLSGRGNSVDNRLRETINFLTIKEFQAGSTATNSEHIKRTGIMKKRDSLKYDNQKVCGLCALGRCFKSIRVENRSILSLIVEGDILELKSYLNESAKTINSLAVVLEKVYPQINIPVKSNQALRDLDVSEYFAYPECVRTFPILEFSSNRVNALKSLFDNDNSQKRVIWLLFLECVLEDIYGISDILTEEFHLQVIIRSPSISQKICKRHSIPREKRIIELSMEVLEEAVSVTEEERSTVINGLLALSVYTQDPDISNNILNYLSEKNRKRTLSPIHNFLKAFTFIKTKRIAEKVEKCMKSTKAVINAVNTLQLYNNTDEIDSISPAELIRMKEKLFQEVNTLAPAEQHCIKEYFTQKKPVIYTV</sequence>
<organism evidence="2 3">
    <name type="scientific">Nematocida parisii (strain ERTm3)</name>
    <name type="common">Nematode killer fungus</name>
    <dbReference type="NCBI Taxonomy" id="935791"/>
    <lineage>
        <taxon>Eukaryota</taxon>
        <taxon>Fungi</taxon>
        <taxon>Fungi incertae sedis</taxon>
        <taxon>Microsporidia</taxon>
        <taxon>Nematocida</taxon>
    </lineage>
</organism>
<dbReference type="GO" id="GO:0016301">
    <property type="term" value="F:kinase activity"/>
    <property type="evidence" value="ECO:0007669"/>
    <property type="project" value="UniProtKB-KW"/>
</dbReference>
<dbReference type="VEuPathDB" id="MicrosporidiaDB:NEQG_02200"/>
<reference evidence="2" key="1">
    <citation type="submission" date="2011-01" db="EMBL/GenBank/DDBJ databases">
        <title>The Genome Sequence of Nematocida parisii strain ERTm3.</title>
        <authorList>
            <consortium name="The Broad Institute Genome Sequencing Platform"/>
            <consortium name="The Broad Institute Genome Sequencing Center for Infectious Disease"/>
            <person name="Cuomo C."/>
            <person name="Troemel E."/>
            <person name="Young S.K."/>
            <person name="Zeng Q."/>
            <person name="Gargeya S."/>
            <person name="Fitzgerald M."/>
            <person name="Haas B."/>
            <person name="Abouelleil A."/>
            <person name="Alvarado L."/>
            <person name="Arachchi H.M."/>
            <person name="Berlin A."/>
            <person name="Chapman S.B."/>
            <person name="Gearin G."/>
            <person name="Goldberg J."/>
            <person name="Griggs A."/>
            <person name="Gujja S."/>
            <person name="Hansen M."/>
            <person name="Heiman D."/>
            <person name="Howarth C."/>
            <person name="Larimer J."/>
            <person name="Lui A."/>
            <person name="MacDonald P.J.P."/>
            <person name="McCowen C."/>
            <person name="Montmayeur A."/>
            <person name="Murphy C."/>
            <person name="Neiman D."/>
            <person name="Pearson M."/>
            <person name="Priest M."/>
            <person name="Roberts A."/>
            <person name="Saif S."/>
            <person name="Shea T."/>
            <person name="Sisk P."/>
            <person name="Stolte C."/>
            <person name="Sykes S."/>
            <person name="Wortman J."/>
            <person name="Nusbaum C."/>
            <person name="Birren B."/>
        </authorList>
    </citation>
    <scope>NUCLEOTIDE SEQUENCE</scope>
    <source>
        <strain evidence="2">ERTm3</strain>
    </source>
</reference>
<protein>
    <submittedName>
        <fullName evidence="2">Atypical/PIKK/ATM protein kinase</fullName>
    </submittedName>
</protein>
<evidence type="ECO:0000256" key="1">
    <source>
        <dbReference type="SAM" id="MobiDB-lite"/>
    </source>
</evidence>
<dbReference type="AlphaFoldDB" id="I3EEK6"/>
<dbReference type="EMBL" id="GL870881">
    <property type="protein sequence ID" value="EIJ87653.1"/>
    <property type="molecule type" value="Genomic_DNA"/>
</dbReference>
<dbReference type="HOGENOM" id="CLU_341335_0_0_1"/>
<accession>I3EEK6</accession>
<dbReference type="Proteomes" id="UP000002872">
    <property type="component" value="Unassembled WGS sequence"/>
</dbReference>
<gene>
    <name evidence="2" type="ORF">NEQG_02200</name>
</gene>
<dbReference type="OrthoDB" id="381190at2759"/>
<evidence type="ECO:0000313" key="3">
    <source>
        <dbReference type="Proteomes" id="UP000002872"/>
    </source>
</evidence>
<evidence type="ECO:0000313" key="2">
    <source>
        <dbReference type="EMBL" id="EIJ87653.1"/>
    </source>
</evidence>
<dbReference type="STRING" id="935791.I3EEK6"/>
<feature type="region of interest" description="Disordered" evidence="1">
    <location>
        <begin position="454"/>
        <end position="473"/>
    </location>
</feature>
<proteinExistence type="predicted"/>
<name>I3EEK6_NEMP3</name>
<keyword evidence="2" id="KW-0418">Kinase</keyword>
<keyword evidence="3" id="KW-1185">Reference proteome</keyword>
<keyword evidence="2" id="KW-0808">Transferase</keyword>
<feature type="compositionally biased region" description="Basic residues" evidence="1">
    <location>
        <begin position="454"/>
        <end position="465"/>
    </location>
</feature>